<proteinExistence type="predicted"/>
<organism evidence="2 3">
    <name type="scientific">Acrocarpospora pleiomorpha</name>
    <dbReference type="NCBI Taxonomy" id="90975"/>
    <lineage>
        <taxon>Bacteria</taxon>
        <taxon>Bacillati</taxon>
        <taxon>Actinomycetota</taxon>
        <taxon>Actinomycetes</taxon>
        <taxon>Streptosporangiales</taxon>
        <taxon>Streptosporangiaceae</taxon>
        <taxon>Acrocarpospora</taxon>
    </lineage>
</organism>
<protein>
    <submittedName>
        <fullName evidence="2">Cupin</fullName>
    </submittedName>
</protein>
<dbReference type="PANTHER" id="PTHR36440:SF1">
    <property type="entry name" value="PUTATIVE (AFU_ORTHOLOGUE AFUA_8G07350)-RELATED"/>
    <property type="match status" value="1"/>
</dbReference>
<name>A0A5M3XXY3_9ACTN</name>
<keyword evidence="3" id="KW-1185">Reference proteome</keyword>
<dbReference type="InterPro" id="IPR053146">
    <property type="entry name" value="QDO-like"/>
</dbReference>
<accession>A0A5M3XXY3</accession>
<dbReference type="EMBL" id="BLAF01000072">
    <property type="protein sequence ID" value="GES25736.1"/>
    <property type="molecule type" value="Genomic_DNA"/>
</dbReference>
<dbReference type="InterPro" id="IPR013096">
    <property type="entry name" value="Cupin_2"/>
</dbReference>
<gene>
    <name evidence="2" type="ORF">Aple_086350</name>
</gene>
<evidence type="ECO:0000313" key="3">
    <source>
        <dbReference type="Proteomes" id="UP000377595"/>
    </source>
</evidence>
<comment type="caution">
    <text evidence="2">The sequence shown here is derived from an EMBL/GenBank/DDBJ whole genome shotgun (WGS) entry which is preliminary data.</text>
</comment>
<dbReference type="PANTHER" id="PTHR36440">
    <property type="entry name" value="PUTATIVE (AFU_ORTHOLOGUE AFUA_8G07350)-RELATED"/>
    <property type="match status" value="1"/>
</dbReference>
<feature type="domain" description="Cupin type-2" evidence="1">
    <location>
        <begin position="56"/>
        <end position="124"/>
    </location>
</feature>
<dbReference type="AlphaFoldDB" id="A0A5M3XXY3"/>
<evidence type="ECO:0000313" key="2">
    <source>
        <dbReference type="EMBL" id="GES25736.1"/>
    </source>
</evidence>
<dbReference type="Pfam" id="PF07883">
    <property type="entry name" value="Cupin_2"/>
    <property type="match status" value="1"/>
</dbReference>
<dbReference type="Proteomes" id="UP000377595">
    <property type="component" value="Unassembled WGS sequence"/>
</dbReference>
<evidence type="ECO:0000259" key="1">
    <source>
        <dbReference type="Pfam" id="PF07883"/>
    </source>
</evidence>
<dbReference type="Gene3D" id="2.60.120.10">
    <property type="entry name" value="Jelly Rolls"/>
    <property type="match status" value="1"/>
</dbReference>
<reference evidence="2 3" key="1">
    <citation type="submission" date="2019-10" db="EMBL/GenBank/DDBJ databases">
        <title>Whole genome shotgun sequence of Acrocarpospora pleiomorpha NBRC 16267.</title>
        <authorList>
            <person name="Ichikawa N."/>
            <person name="Kimura A."/>
            <person name="Kitahashi Y."/>
            <person name="Komaki H."/>
            <person name="Oguchi A."/>
        </authorList>
    </citation>
    <scope>NUCLEOTIDE SEQUENCE [LARGE SCALE GENOMIC DNA]</scope>
    <source>
        <strain evidence="2 3">NBRC 16267</strain>
    </source>
</reference>
<dbReference type="InterPro" id="IPR011051">
    <property type="entry name" value="RmlC_Cupin_sf"/>
</dbReference>
<dbReference type="InterPro" id="IPR014710">
    <property type="entry name" value="RmlC-like_jellyroll"/>
</dbReference>
<dbReference type="RefSeq" id="WP_218038787.1">
    <property type="nucleotide sequence ID" value="NZ_BLAF01000072.1"/>
</dbReference>
<dbReference type="SUPFAM" id="SSF51182">
    <property type="entry name" value="RmlC-like cupins"/>
    <property type="match status" value="1"/>
</dbReference>
<sequence length="165" mass="18282">MRVVTYPDPRYLGDGGEISATYRPTDQRPDIDYGSGSAAHYLATGATTNGKFGLYRWEMGPNPTGPAPHFHRSISESFYVLTGTVRIFDGTRWIDTGPGDYIHVPEGGIHGFRNESGAPASMLLHFAPGAPREGYFEGLAEFAATGRPSQEELTEFYFRHDTFWI</sequence>